<keyword evidence="4" id="KW-0805">Transcription regulation</keyword>
<evidence type="ECO:0000256" key="6">
    <source>
        <dbReference type="ARBA" id="ARBA00023163"/>
    </source>
</evidence>
<dbReference type="RefSeq" id="WP_230371041.1">
    <property type="nucleotide sequence ID" value="NZ_WLYX01000001.1"/>
</dbReference>
<reference evidence="8 9" key="1">
    <citation type="submission" date="2019-11" db="EMBL/GenBank/DDBJ databases">
        <title>Draft genome sequence of Paludibacterium sp. dN18-1.</title>
        <authorList>
            <person name="Im W.-T."/>
        </authorList>
    </citation>
    <scope>NUCLEOTIDE SEQUENCE [LARGE SCALE GENOMIC DNA]</scope>
    <source>
        <strain evidence="9">dN 18-1</strain>
    </source>
</reference>
<dbReference type="InterPro" id="IPR002481">
    <property type="entry name" value="FUR"/>
</dbReference>
<dbReference type="Pfam" id="PF01475">
    <property type="entry name" value="FUR"/>
    <property type="match status" value="1"/>
</dbReference>
<keyword evidence="6" id="KW-0804">Transcription</keyword>
<dbReference type="Gene3D" id="1.10.10.10">
    <property type="entry name" value="Winged helix-like DNA-binding domain superfamily/Winged helix DNA-binding domain"/>
    <property type="match status" value="1"/>
</dbReference>
<dbReference type="GO" id="GO:0003700">
    <property type="term" value="F:DNA-binding transcription factor activity"/>
    <property type="evidence" value="ECO:0007669"/>
    <property type="project" value="InterPro"/>
</dbReference>
<evidence type="ECO:0000256" key="2">
    <source>
        <dbReference type="ARBA" id="ARBA00022491"/>
    </source>
</evidence>
<evidence type="ECO:0000256" key="7">
    <source>
        <dbReference type="PIRSR" id="PIRSR602481-1"/>
    </source>
</evidence>
<dbReference type="PANTHER" id="PTHR33202:SF6">
    <property type="entry name" value="ZINC UPTAKE REGULATION PROTEIN"/>
    <property type="match status" value="1"/>
</dbReference>
<dbReference type="InterPro" id="IPR036390">
    <property type="entry name" value="WH_DNA-bd_sf"/>
</dbReference>
<sequence>MNHEAYLQAAERHCVARGSKLTTLRRRVLELVLRHQGVVKAYQVLADLQQERGVTAPPTVYRALDFLVEHGLLHRVEALNGFIVCDHFECQHEGLILVCEDCGSVEEIDATAGLSALRMASQSVGFALSPQNLVLAGHCKACHL</sequence>
<feature type="binding site" evidence="7">
    <location>
        <position position="99"/>
    </location>
    <ligand>
        <name>Zn(2+)</name>
        <dbReference type="ChEBI" id="CHEBI:29105"/>
    </ligand>
</feature>
<dbReference type="AlphaFoldDB" id="A0A844GF32"/>
<keyword evidence="9" id="KW-1185">Reference proteome</keyword>
<keyword evidence="7" id="KW-0479">Metal-binding</keyword>
<dbReference type="GO" id="GO:0000976">
    <property type="term" value="F:transcription cis-regulatory region binding"/>
    <property type="evidence" value="ECO:0007669"/>
    <property type="project" value="TreeGrafter"/>
</dbReference>
<dbReference type="GO" id="GO:1900376">
    <property type="term" value="P:regulation of secondary metabolite biosynthetic process"/>
    <property type="evidence" value="ECO:0007669"/>
    <property type="project" value="TreeGrafter"/>
</dbReference>
<feature type="binding site" evidence="7">
    <location>
        <position position="102"/>
    </location>
    <ligand>
        <name>Zn(2+)</name>
        <dbReference type="ChEBI" id="CHEBI:29105"/>
    </ligand>
</feature>
<keyword evidence="2" id="KW-0678">Repressor</keyword>
<dbReference type="InterPro" id="IPR036388">
    <property type="entry name" value="WH-like_DNA-bd_sf"/>
</dbReference>
<dbReference type="GO" id="GO:0005829">
    <property type="term" value="C:cytosol"/>
    <property type="evidence" value="ECO:0007669"/>
    <property type="project" value="TreeGrafter"/>
</dbReference>
<dbReference type="SUPFAM" id="SSF46785">
    <property type="entry name" value="Winged helix' DNA-binding domain"/>
    <property type="match status" value="1"/>
</dbReference>
<gene>
    <name evidence="8" type="ORF">GKE73_15430</name>
</gene>
<accession>A0A844GF32</accession>
<dbReference type="PANTHER" id="PTHR33202">
    <property type="entry name" value="ZINC UPTAKE REGULATION PROTEIN"/>
    <property type="match status" value="1"/>
</dbReference>
<dbReference type="GO" id="GO:0045892">
    <property type="term" value="P:negative regulation of DNA-templated transcription"/>
    <property type="evidence" value="ECO:0007669"/>
    <property type="project" value="TreeGrafter"/>
</dbReference>
<evidence type="ECO:0000256" key="4">
    <source>
        <dbReference type="ARBA" id="ARBA00023015"/>
    </source>
</evidence>
<dbReference type="Gene3D" id="3.30.1490.190">
    <property type="match status" value="1"/>
</dbReference>
<proteinExistence type="inferred from homology"/>
<dbReference type="InterPro" id="IPR043135">
    <property type="entry name" value="Fur_C"/>
</dbReference>
<feature type="binding site" evidence="7">
    <location>
        <position position="139"/>
    </location>
    <ligand>
        <name>Zn(2+)</name>
        <dbReference type="ChEBI" id="CHEBI:29105"/>
    </ligand>
</feature>
<dbReference type="EMBL" id="WLYX01000001">
    <property type="protein sequence ID" value="MTD33881.1"/>
    <property type="molecule type" value="Genomic_DNA"/>
</dbReference>
<protein>
    <submittedName>
        <fullName evidence="8">Transcriptional repressor</fullName>
    </submittedName>
</protein>
<dbReference type="GO" id="GO:0008270">
    <property type="term" value="F:zinc ion binding"/>
    <property type="evidence" value="ECO:0007669"/>
    <property type="project" value="TreeGrafter"/>
</dbReference>
<comment type="caution">
    <text evidence="8">The sequence shown here is derived from an EMBL/GenBank/DDBJ whole genome shotgun (WGS) entry which is preliminary data.</text>
</comment>
<name>A0A844GF32_9NEIS</name>
<evidence type="ECO:0000256" key="3">
    <source>
        <dbReference type="ARBA" id="ARBA00022833"/>
    </source>
</evidence>
<evidence type="ECO:0000313" key="9">
    <source>
        <dbReference type="Proteomes" id="UP000446658"/>
    </source>
</evidence>
<evidence type="ECO:0000256" key="1">
    <source>
        <dbReference type="ARBA" id="ARBA00007957"/>
    </source>
</evidence>
<organism evidence="8 9">
    <name type="scientific">Paludibacterium denitrificans</name>
    <dbReference type="NCBI Taxonomy" id="2675226"/>
    <lineage>
        <taxon>Bacteria</taxon>
        <taxon>Pseudomonadati</taxon>
        <taxon>Pseudomonadota</taxon>
        <taxon>Betaproteobacteria</taxon>
        <taxon>Neisseriales</taxon>
        <taxon>Chromobacteriaceae</taxon>
        <taxon>Paludibacterium</taxon>
    </lineage>
</organism>
<evidence type="ECO:0000313" key="8">
    <source>
        <dbReference type="EMBL" id="MTD33881.1"/>
    </source>
</evidence>
<evidence type="ECO:0000256" key="5">
    <source>
        <dbReference type="ARBA" id="ARBA00023125"/>
    </source>
</evidence>
<dbReference type="Proteomes" id="UP000446658">
    <property type="component" value="Unassembled WGS sequence"/>
</dbReference>
<comment type="similarity">
    <text evidence="1">Belongs to the Fur family.</text>
</comment>
<comment type="cofactor">
    <cofactor evidence="7">
        <name>Zn(2+)</name>
        <dbReference type="ChEBI" id="CHEBI:29105"/>
    </cofactor>
    <text evidence="7">Binds 1 zinc ion per subunit.</text>
</comment>
<keyword evidence="5" id="KW-0238">DNA-binding</keyword>
<feature type="binding site" evidence="7">
    <location>
        <position position="142"/>
    </location>
    <ligand>
        <name>Zn(2+)</name>
        <dbReference type="ChEBI" id="CHEBI:29105"/>
    </ligand>
</feature>
<keyword evidence="3 7" id="KW-0862">Zinc</keyword>